<accession>A0A3M7RKB3</accession>
<feature type="transmembrane region" description="Helical" evidence="1">
    <location>
        <begin position="69"/>
        <end position="93"/>
    </location>
</feature>
<gene>
    <name evidence="2" type="ORF">BpHYR1_037649</name>
</gene>
<keyword evidence="1" id="KW-1133">Transmembrane helix</keyword>
<dbReference type="EMBL" id="REGN01003196">
    <property type="protein sequence ID" value="RNA23919.1"/>
    <property type="molecule type" value="Genomic_DNA"/>
</dbReference>
<name>A0A3M7RKB3_BRAPC</name>
<evidence type="ECO:0000313" key="2">
    <source>
        <dbReference type="EMBL" id="RNA23919.1"/>
    </source>
</evidence>
<evidence type="ECO:0000313" key="3">
    <source>
        <dbReference type="Proteomes" id="UP000276133"/>
    </source>
</evidence>
<dbReference type="AlphaFoldDB" id="A0A3M7RKB3"/>
<reference evidence="2 3" key="1">
    <citation type="journal article" date="2018" name="Sci. Rep.">
        <title>Genomic signatures of local adaptation to the degree of environmental predictability in rotifers.</title>
        <authorList>
            <person name="Franch-Gras L."/>
            <person name="Hahn C."/>
            <person name="Garcia-Roger E.M."/>
            <person name="Carmona M.J."/>
            <person name="Serra M."/>
            <person name="Gomez A."/>
        </authorList>
    </citation>
    <scope>NUCLEOTIDE SEQUENCE [LARGE SCALE GENOMIC DNA]</scope>
    <source>
        <strain evidence="2">HYR1</strain>
    </source>
</reference>
<organism evidence="2 3">
    <name type="scientific">Brachionus plicatilis</name>
    <name type="common">Marine rotifer</name>
    <name type="synonym">Brachionus muelleri</name>
    <dbReference type="NCBI Taxonomy" id="10195"/>
    <lineage>
        <taxon>Eukaryota</taxon>
        <taxon>Metazoa</taxon>
        <taxon>Spiralia</taxon>
        <taxon>Gnathifera</taxon>
        <taxon>Rotifera</taxon>
        <taxon>Eurotatoria</taxon>
        <taxon>Monogononta</taxon>
        <taxon>Pseudotrocha</taxon>
        <taxon>Ploima</taxon>
        <taxon>Brachionidae</taxon>
        <taxon>Brachionus</taxon>
    </lineage>
</organism>
<sequence length="103" mass="12529">MRLIPVISYISRLRQDLFRNNRMRKKFKKVGFAIFLFSFFLRFSFFYYYEIYKMSQLHPKCQKKQEIWLYDLVILMAINVEAIGQNLNAILLCGKLNLIETFK</sequence>
<protein>
    <submittedName>
        <fullName evidence="2">Uncharacterized protein</fullName>
    </submittedName>
</protein>
<dbReference type="Proteomes" id="UP000276133">
    <property type="component" value="Unassembled WGS sequence"/>
</dbReference>
<feature type="transmembrane region" description="Helical" evidence="1">
    <location>
        <begin position="30"/>
        <end position="49"/>
    </location>
</feature>
<comment type="caution">
    <text evidence="2">The sequence shown here is derived from an EMBL/GenBank/DDBJ whole genome shotgun (WGS) entry which is preliminary data.</text>
</comment>
<evidence type="ECO:0000256" key="1">
    <source>
        <dbReference type="SAM" id="Phobius"/>
    </source>
</evidence>
<keyword evidence="3" id="KW-1185">Reference proteome</keyword>
<keyword evidence="1" id="KW-0472">Membrane</keyword>
<proteinExistence type="predicted"/>
<keyword evidence="1" id="KW-0812">Transmembrane</keyword>